<dbReference type="PANTHER" id="PTHR39450:SF1">
    <property type="entry name" value="DUF1667 DOMAIN-CONTAINING PROTEIN"/>
    <property type="match status" value="1"/>
</dbReference>
<dbReference type="PANTHER" id="PTHR39450">
    <property type="entry name" value="MOLYBDOPTERIN OXIDOREDUCTASE, 4FE-4S CLUSTER-BINDING SUBUNIT"/>
    <property type="match status" value="1"/>
</dbReference>
<keyword evidence="2" id="KW-1185">Reference proteome</keyword>
<dbReference type="AlphaFoldDB" id="A0A1H8X4N2"/>
<proteinExistence type="predicted"/>
<dbReference type="Pfam" id="PF07892">
    <property type="entry name" value="DUF1667"/>
    <property type="match status" value="1"/>
</dbReference>
<evidence type="ECO:0000313" key="2">
    <source>
        <dbReference type="Proteomes" id="UP000198847"/>
    </source>
</evidence>
<accession>A0A1H8X4N2</accession>
<dbReference type="Gene3D" id="3.10.530.10">
    <property type="entry name" value="CPE0013-like"/>
    <property type="match status" value="1"/>
</dbReference>
<reference evidence="1 2" key="1">
    <citation type="submission" date="2016-10" db="EMBL/GenBank/DDBJ databases">
        <authorList>
            <person name="de Groot N.N."/>
        </authorList>
    </citation>
    <scope>NUCLEOTIDE SEQUENCE [LARGE SCALE GENOMIC DNA]</scope>
    <source>
        <strain evidence="1 2">DSM 13305</strain>
    </source>
</reference>
<dbReference type="InterPro" id="IPR012460">
    <property type="entry name" value="DUF1667"/>
</dbReference>
<dbReference type="EMBL" id="FODY01000020">
    <property type="protein sequence ID" value="SEP34801.1"/>
    <property type="molecule type" value="Genomic_DNA"/>
</dbReference>
<evidence type="ECO:0000313" key="1">
    <source>
        <dbReference type="EMBL" id="SEP34801.1"/>
    </source>
</evidence>
<dbReference type="STRING" id="112903.SAMN04490178_12020"/>
<dbReference type="OrthoDB" id="9811531at2"/>
<dbReference type="SUPFAM" id="SSF160148">
    <property type="entry name" value="CPE0013-like"/>
    <property type="match status" value="1"/>
</dbReference>
<gene>
    <name evidence="1" type="ORF">SAMN04490178_12020</name>
</gene>
<name>A0A1H8X4N2_9FIRM</name>
<protein>
    <submittedName>
        <fullName evidence="1">CxxC motif-containing protein</fullName>
    </submittedName>
</protein>
<organism evidence="1 2">
    <name type="scientific">Propionispora vibrioides</name>
    <dbReference type="NCBI Taxonomy" id="112903"/>
    <lineage>
        <taxon>Bacteria</taxon>
        <taxon>Bacillati</taxon>
        <taxon>Bacillota</taxon>
        <taxon>Negativicutes</taxon>
        <taxon>Selenomonadales</taxon>
        <taxon>Sporomusaceae</taxon>
        <taxon>Propionispora</taxon>
    </lineage>
</organism>
<dbReference type="RefSeq" id="WP_091749163.1">
    <property type="nucleotide sequence ID" value="NZ_FODY01000020.1"/>
</dbReference>
<dbReference type="InterPro" id="IPR036593">
    <property type="entry name" value="CPE0013-like_sf"/>
</dbReference>
<dbReference type="Proteomes" id="UP000198847">
    <property type="component" value="Unassembled WGS sequence"/>
</dbReference>
<sequence>MSYKEEKLHCIVCPLSCSGKIVFQQNEITDISGFSCPRGIRYAQEEVTAPKRTLTTTVRVEGGALPLLPVISRTPLPKEEVLACARALAEITVTAPVFEGDIITGNILNLGIDIVAARDITTAGAPL</sequence>